<feature type="transmembrane region" description="Helical" evidence="5">
    <location>
        <begin position="110"/>
        <end position="132"/>
    </location>
</feature>
<name>A0A7Y9E992_9ACTN</name>
<keyword evidence="3 5" id="KW-1133">Transmembrane helix</keyword>
<feature type="transmembrane region" description="Helical" evidence="5">
    <location>
        <begin position="153"/>
        <end position="170"/>
    </location>
</feature>
<organism evidence="7 8">
    <name type="scientific">Nocardioides panaciterrulae</name>
    <dbReference type="NCBI Taxonomy" id="661492"/>
    <lineage>
        <taxon>Bacteria</taxon>
        <taxon>Bacillati</taxon>
        <taxon>Actinomycetota</taxon>
        <taxon>Actinomycetes</taxon>
        <taxon>Propionibacteriales</taxon>
        <taxon>Nocardioidaceae</taxon>
        <taxon>Nocardioides</taxon>
    </lineage>
</organism>
<evidence type="ECO:0000256" key="4">
    <source>
        <dbReference type="ARBA" id="ARBA00023136"/>
    </source>
</evidence>
<evidence type="ECO:0000313" key="8">
    <source>
        <dbReference type="Proteomes" id="UP000535511"/>
    </source>
</evidence>
<dbReference type="InterPro" id="IPR020846">
    <property type="entry name" value="MFS_dom"/>
</dbReference>
<dbReference type="Proteomes" id="UP000535511">
    <property type="component" value="Unassembled WGS sequence"/>
</dbReference>
<keyword evidence="4 5" id="KW-0472">Membrane</keyword>
<dbReference type="InterPro" id="IPR036259">
    <property type="entry name" value="MFS_trans_sf"/>
</dbReference>
<dbReference type="GO" id="GO:0005886">
    <property type="term" value="C:plasma membrane"/>
    <property type="evidence" value="ECO:0007669"/>
    <property type="project" value="UniProtKB-SubCell"/>
</dbReference>
<feature type="transmembrane region" description="Helical" evidence="5">
    <location>
        <begin position="82"/>
        <end position="104"/>
    </location>
</feature>
<evidence type="ECO:0000259" key="6">
    <source>
        <dbReference type="PROSITE" id="PS50850"/>
    </source>
</evidence>
<dbReference type="RefSeq" id="WP_179664875.1">
    <property type="nucleotide sequence ID" value="NZ_JACCBG010000001.1"/>
</dbReference>
<sequence length="417" mass="43697">MPTLEKLSSRQRLFLAALGVPALGMTFTVTVVSTYVPVLVDQVTGPVVVGALIGGEGFFGIFMPAIVGGISDRRSRRVRDRMPLLVAFAAVTALAVAAVGLLAVLGTLSLWALALALAVLYAGYYSFLAPYWSLFPDLVPDEQSGRSVSAESTWRVTGVGLALIGGGLMMDLSPGLPFLVAAVLVVLVTALLLRGLRHRLDEPVHRDGDEGEEVLTNLGAIRRLLADADIRALCLANGLWNFALAALRAFVVLFFTAGLGRSSTFVSTVIFPLVAVGIAVAAPLSGWAADRFGHVRLLGASLLVYGVLMVVPGLTQQTWVVALIPLVAAGAATVMTLPLSVLMRLLPEDRHGAASGLFGLSRGIGATLGPVVAGAAIVLLGPVLPSTHGYAAMWFVCSAALVASLPLLWRLRHDDRL</sequence>
<gene>
    <name evidence="7" type="ORF">BJZ21_003430</name>
</gene>
<evidence type="ECO:0000256" key="2">
    <source>
        <dbReference type="ARBA" id="ARBA00022692"/>
    </source>
</evidence>
<evidence type="ECO:0000256" key="1">
    <source>
        <dbReference type="ARBA" id="ARBA00004651"/>
    </source>
</evidence>
<accession>A0A7Y9E992</accession>
<feature type="transmembrane region" description="Helical" evidence="5">
    <location>
        <begin position="390"/>
        <end position="409"/>
    </location>
</feature>
<dbReference type="AlphaFoldDB" id="A0A7Y9E992"/>
<evidence type="ECO:0000256" key="3">
    <source>
        <dbReference type="ARBA" id="ARBA00022989"/>
    </source>
</evidence>
<comment type="caution">
    <text evidence="7">The sequence shown here is derived from an EMBL/GenBank/DDBJ whole genome shotgun (WGS) entry which is preliminary data.</text>
</comment>
<dbReference type="Gene3D" id="1.20.1250.20">
    <property type="entry name" value="MFS general substrate transporter like domains"/>
    <property type="match status" value="1"/>
</dbReference>
<dbReference type="PANTHER" id="PTHR23528">
    <property type="match status" value="1"/>
</dbReference>
<feature type="transmembrane region" description="Helical" evidence="5">
    <location>
        <begin position="363"/>
        <end position="384"/>
    </location>
</feature>
<dbReference type="InterPro" id="IPR011701">
    <property type="entry name" value="MFS"/>
</dbReference>
<comment type="subcellular location">
    <subcellularLocation>
        <location evidence="1">Cell membrane</location>
        <topology evidence="1">Multi-pass membrane protein</topology>
    </subcellularLocation>
</comment>
<dbReference type="Pfam" id="PF07690">
    <property type="entry name" value="MFS_1"/>
    <property type="match status" value="1"/>
</dbReference>
<dbReference type="PROSITE" id="PS50850">
    <property type="entry name" value="MFS"/>
    <property type="match status" value="1"/>
</dbReference>
<feature type="transmembrane region" description="Helical" evidence="5">
    <location>
        <begin position="320"/>
        <end position="342"/>
    </location>
</feature>
<feature type="transmembrane region" description="Helical" evidence="5">
    <location>
        <begin position="12"/>
        <end position="36"/>
    </location>
</feature>
<reference evidence="7 8" key="1">
    <citation type="submission" date="2020-07" db="EMBL/GenBank/DDBJ databases">
        <title>Sequencing the genomes of 1000 actinobacteria strains.</title>
        <authorList>
            <person name="Klenk H.-P."/>
        </authorList>
    </citation>
    <scope>NUCLEOTIDE SEQUENCE [LARGE SCALE GENOMIC DNA]</scope>
    <source>
        <strain evidence="7 8">DSM 21350</strain>
    </source>
</reference>
<proteinExistence type="predicted"/>
<keyword evidence="2 5" id="KW-0812">Transmembrane</keyword>
<keyword evidence="8" id="KW-1185">Reference proteome</keyword>
<evidence type="ECO:0000256" key="5">
    <source>
        <dbReference type="SAM" id="Phobius"/>
    </source>
</evidence>
<feature type="transmembrane region" description="Helical" evidence="5">
    <location>
        <begin position="265"/>
        <end position="285"/>
    </location>
</feature>
<dbReference type="SUPFAM" id="SSF103473">
    <property type="entry name" value="MFS general substrate transporter"/>
    <property type="match status" value="1"/>
</dbReference>
<dbReference type="PANTHER" id="PTHR23528:SF1">
    <property type="entry name" value="MAJOR FACILITATOR SUPERFAMILY (MFS) PROFILE DOMAIN-CONTAINING PROTEIN"/>
    <property type="match status" value="1"/>
</dbReference>
<evidence type="ECO:0000313" key="7">
    <source>
        <dbReference type="EMBL" id="NYD43347.1"/>
    </source>
</evidence>
<dbReference type="EMBL" id="JACCBG010000001">
    <property type="protein sequence ID" value="NYD43347.1"/>
    <property type="molecule type" value="Genomic_DNA"/>
</dbReference>
<feature type="domain" description="Major facilitator superfamily (MFS) profile" evidence="6">
    <location>
        <begin position="12"/>
        <end position="416"/>
    </location>
</feature>
<protein>
    <submittedName>
        <fullName evidence="7">MFS family permease</fullName>
    </submittedName>
</protein>
<dbReference type="GO" id="GO:0022857">
    <property type="term" value="F:transmembrane transporter activity"/>
    <property type="evidence" value="ECO:0007669"/>
    <property type="project" value="InterPro"/>
</dbReference>
<feature type="transmembrane region" description="Helical" evidence="5">
    <location>
        <begin position="239"/>
        <end position="259"/>
    </location>
</feature>
<feature type="transmembrane region" description="Helical" evidence="5">
    <location>
        <begin position="176"/>
        <end position="196"/>
    </location>
</feature>
<feature type="transmembrane region" description="Helical" evidence="5">
    <location>
        <begin position="297"/>
        <end position="314"/>
    </location>
</feature>
<feature type="transmembrane region" description="Helical" evidence="5">
    <location>
        <begin position="48"/>
        <end position="70"/>
    </location>
</feature>